<accession>A0ABS5HJH2</accession>
<name>A0ABS5HJH2_9BACT</name>
<evidence type="ECO:0000259" key="1">
    <source>
        <dbReference type="Pfam" id="PF23961"/>
    </source>
</evidence>
<feature type="domain" description="Phage neck terminator protein gp12-like" evidence="1">
    <location>
        <begin position="6"/>
        <end position="144"/>
    </location>
</feature>
<proteinExistence type="predicted"/>
<dbReference type="Proteomes" id="UP000682951">
    <property type="component" value="Unassembled WGS sequence"/>
</dbReference>
<comment type="caution">
    <text evidence="2">The sequence shown here is derived from an EMBL/GenBank/DDBJ whole genome shotgun (WGS) entry which is preliminary data.</text>
</comment>
<dbReference type="NCBIfam" id="NF047498">
    <property type="entry name" value="LIC_12616_fam"/>
    <property type="match status" value="1"/>
</dbReference>
<dbReference type="EMBL" id="JAGSSW010000006">
    <property type="protein sequence ID" value="MBR8464282.1"/>
    <property type="molecule type" value="Genomic_DNA"/>
</dbReference>
<organism evidence="2 3">
    <name type="scientific">Campylobacter anatolicus</name>
    <dbReference type="NCBI Taxonomy" id="2829105"/>
    <lineage>
        <taxon>Bacteria</taxon>
        <taxon>Pseudomonadati</taxon>
        <taxon>Campylobacterota</taxon>
        <taxon>Epsilonproteobacteria</taxon>
        <taxon>Campylobacterales</taxon>
        <taxon>Campylobacteraceae</taxon>
        <taxon>Campylobacter</taxon>
    </lineage>
</organism>
<keyword evidence="3" id="KW-1185">Reference proteome</keyword>
<sequence length="151" mass="17013">MMGLRAMIARALKLPDERVRGEYKNELNDEHPYITLSVLSSTQRGRERKFKDEEEFITSSREAVISINAFGRNAMAVLESLNAIFYTNEALDELKRIKMSLINVGSIKNLTLAIGAGAQERGAFDITVGYIKRIKKEQFGIQTAQIMIKGE</sequence>
<protein>
    <recommendedName>
        <fullName evidence="1">Phage neck terminator protein gp12-like domain-containing protein</fullName>
    </recommendedName>
</protein>
<gene>
    <name evidence="2" type="ORF">KDD93_06870</name>
</gene>
<evidence type="ECO:0000313" key="2">
    <source>
        <dbReference type="EMBL" id="MBR8464282.1"/>
    </source>
</evidence>
<evidence type="ECO:0000313" key="3">
    <source>
        <dbReference type="Proteomes" id="UP000682951"/>
    </source>
</evidence>
<dbReference type="Pfam" id="PF23961">
    <property type="entry name" value="Phage_tail_terminator_9"/>
    <property type="match status" value="1"/>
</dbReference>
<dbReference type="RefSeq" id="WP_212142215.1">
    <property type="nucleotide sequence ID" value="NZ_JAGSSW010000006.1"/>
</dbReference>
<dbReference type="InterPro" id="IPR057087">
    <property type="entry name" value="Gp12-like"/>
</dbReference>
<reference evidence="2 3" key="1">
    <citation type="submission" date="2021-04" db="EMBL/GenBank/DDBJ databases">
        <title>Molecular and phenotypic characterization and identification of bacterial isolates recovered from the Anatolian ground squirrels (Spermophilus xanthoprymnus) and which have the potential to form a new species in the Campylobacter genus.</title>
        <authorList>
            <person name="Aydin F."/>
            <person name="Abay S."/>
            <person name="Kayman T."/>
            <person name="Karakaya E."/>
            <person name="Mustak H.K."/>
            <person name="Mustak I.B."/>
            <person name="Bilgin N."/>
            <person name="Duzler A."/>
            <person name="Sahin O."/>
            <person name="Guran O."/>
            <person name="Saticioglu I.B."/>
        </authorList>
    </citation>
    <scope>NUCLEOTIDE SEQUENCE [LARGE SCALE GENOMIC DNA]</scope>
    <source>
        <strain evidence="3">faydin-G24</strain>
    </source>
</reference>